<evidence type="ECO:0000313" key="2">
    <source>
        <dbReference type="EMBL" id="GBF08615.1"/>
    </source>
</evidence>
<dbReference type="Proteomes" id="UP000291213">
    <property type="component" value="Unassembled WGS sequence"/>
</dbReference>
<dbReference type="EMBL" id="BDMD01000014">
    <property type="protein sequence ID" value="GBF08615.1"/>
    <property type="molecule type" value="Genomic_DNA"/>
</dbReference>
<reference evidence="2 3" key="1">
    <citation type="submission" date="2017-02" db="EMBL/GenBank/DDBJ databases">
        <title>isolation and characterization of a novel temperate virus Aeropyrum globular virus 1 infecting hyperthermophilic archaeon Aeropyrum.</title>
        <authorList>
            <person name="Yumiya M."/>
            <person name="Yoshida T."/>
            <person name="Sako Y."/>
        </authorList>
    </citation>
    <scope>NUCLEOTIDE SEQUENCE [LARGE SCALE GENOMIC DNA]</scope>
    <source>
        <strain evidence="2 3">YK1-12-2013</strain>
    </source>
</reference>
<evidence type="ECO:0000256" key="1">
    <source>
        <dbReference type="SAM" id="MobiDB-lite"/>
    </source>
</evidence>
<dbReference type="AlphaFoldDB" id="A0A401H838"/>
<comment type="caution">
    <text evidence="2">The sequence shown here is derived from an EMBL/GenBank/DDBJ whole genome shotgun (WGS) entry which is preliminary data.</text>
</comment>
<evidence type="ECO:0000313" key="3">
    <source>
        <dbReference type="Proteomes" id="UP000291213"/>
    </source>
</evidence>
<accession>A0A401H838</accession>
<name>A0A401H838_AERPX</name>
<sequence>MLLKNTDIMIQKLGFEHIKLETNKDTLESGKAQPEKIQWKTGGVGGLMCRLAVSTGNRGVVYRGVNNLREAHPPPTQTIEEPELAVNQRYTHREAAPAITRLLYFGGIGLSGLPPGFARPSPPGGLAPPGAAVSPHPRGSSAVCCRPVARAA</sequence>
<protein>
    <submittedName>
        <fullName evidence="2">Uncharacterized protein</fullName>
    </submittedName>
</protein>
<feature type="region of interest" description="Disordered" evidence="1">
    <location>
        <begin position="119"/>
        <end position="141"/>
    </location>
</feature>
<organism evidence="2 3">
    <name type="scientific">Aeropyrum pernix</name>
    <dbReference type="NCBI Taxonomy" id="56636"/>
    <lineage>
        <taxon>Archaea</taxon>
        <taxon>Thermoproteota</taxon>
        <taxon>Thermoprotei</taxon>
        <taxon>Desulfurococcales</taxon>
        <taxon>Desulfurococcaceae</taxon>
        <taxon>Aeropyrum</taxon>
    </lineage>
</organism>
<gene>
    <name evidence="2" type="ORF">apy_03400</name>
</gene>
<proteinExistence type="predicted"/>